<dbReference type="Pfam" id="PF13302">
    <property type="entry name" value="Acetyltransf_3"/>
    <property type="match status" value="1"/>
</dbReference>
<proteinExistence type="predicted"/>
<dbReference type="InterPro" id="IPR051531">
    <property type="entry name" value="N-acetyltransferase"/>
</dbReference>
<dbReference type="GO" id="GO:0016746">
    <property type="term" value="F:acyltransferase activity"/>
    <property type="evidence" value="ECO:0007669"/>
    <property type="project" value="UniProtKB-KW"/>
</dbReference>
<dbReference type="Proteomes" id="UP001597351">
    <property type="component" value="Unassembled WGS sequence"/>
</dbReference>
<keyword evidence="3" id="KW-1185">Reference proteome</keyword>
<accession>A0ABW4TQG0</accession>
<dbReference type="SUPFAM" id="SSF55729">
    <property type="entry name" value="Acyl-CoA N-acyltransferases (Nat)"/>
    <property type="match status" value="1"/>
</dbReference>
<dbReference type="PANTHER" id="PTHR43792">
    <property type="entry name" value="GNAT FAMILY, PUTATIVE (AFU_ORTHOLOGUE AFUA_3G00765)-RELATED-RELATED"/>
    <property type="match status" value="1"/>
</dbReference>
<dbReference type="PROSITE" id="PS51186">
    <property type="entry name" value="GNAT"/>
    <property type="match status" value="1"/>
</dbReference>
<dbReference type="InterPro" id="IPR016181">
    <property type="entry name" value="Acyl_CoA_acyltransferase"/>
</dbReference>
<feature type="domain" description="N-acetyltransferase" evidence="1">
    <location>
        <begin position="16"/>
        <end position="181"/>
    </location>
</feature>
<evidence type="ECO:0000313" key="3">
    <source>
        <dbReference type="Proteomes" id="UP001597351"/>
    </source>
</evidence>
<keyword evidence="2" id="KW-0012">Acyltransferase</keyword>
<dbReference type="EC" id="2.3.-.-" evidence="2"/>
<dbReference type="InterPro" id="IPR000182">
    <property type="entry name" value="GNAT_dom"/>
</dbReference>
<dbReference type="RefSeq" id="WP_343919012.1">
    <property type="nucleotide sequence ID" value="NZ_BAAAJT010000002.1"/>
</dbReference>
<name>A0ABW4TQG0_9ACTN</name>
<dbReference type="EMBL" id="JBHUGD010000003">
    <property type="protein sequence ID" value="MFD1947693.1"/>
    <property type="molecule type" value="Genomic_DNA"/>
</dbReference>
<reference evidence="3" key="1">
    <citation type="journal article" date="2019" name="Int. J. Syst. Evol. Microbiol.">
        <title>The Global Catalogue of Microorganisms (GCM) 10K type strain sequencing project: providing services to taxonomists for standard genome sequencing and annotation.</title>
        <authorList>
            <consortium name="The Broad Institute Genomics Platform"/>
            <consortium name="The Broad Institute Genome Sequencing Center for Infectious Disease"/>
            <person name="Wu L."/>
            <person name="Ma J."/>
        </authorList>
    </citation>
    <scope>NUCLEOTIDE SEQUENCE [LARGE SCALE GENOMIC DNA]</scope>
    <source>
        <strain evidence="3">CGMCC 1.12477</strain>
    </source>
</reference>
<protein>
    <submittedName>
        <fullName evidence="2">GNAT family N-acetyltransferase</fullName>
        <ecNumber evidence="2">2.3.-.-</ecNumber>
    </submittedName>
</protein>
<evidence type="ECO:0000259" key="1">
    <source>
        <dbReference type="PROSITE" id="PS51186"/>
    </source>
</evidence>
<evidence type="ECO:0000313" key="2">
    <source>
        <dbReference type="EMBL" id="MFD1947693.1"/>
    </source>
</evidence>
<sequence length="187" mass="21146">MGGLTDRRPTFTTERLRLAPLTEDHLDHLVELDSDPEVLRFIWGRALTREESLRHGSKRIDLVGEARGIGAWAGYEDGTFVGWWTLQRDPDDDSTAELGYRLRREAWGRGLATEGSRALLDHAFTTLGLPRVWAGTMAVNAGSRGVMEKLGLRLERTVVEDWDEPLPGAELGEVYYAITREAWLRRT</sequence>
<dbReference type="PANTHER" id="PTHR43792:SF16">
    <property type="entry name" value="N-ACETYLTRANSFERASE DOMAIN-CONTAINING PROTEIN"/>
    <property type="match status" value="1"/>
</dbReference>
<organism evidence="2 3">
    <name type="scientific">Nocardioides aestuarii</name>
    <dbReference type="NCBI Taxonomy" id="252231"/>
    <lineage>
        <taxon>Bacteria</taxon>
        <taxon>Bacillati</taxon>
        <taxon>Actinomycetota</taxon>
        <taxon>Actinomycetes</taxon>
        <taxon>Propionibacteriales</taxon>
        <taxon>Nocardioidaceae</taxon>
        <taxon>Nocardioides</taxon>
    </lineage>
</organism>
<comment type="caution">
    <text evidence="2">The sequence shown here is derived from an EMBL/GenBank/DDBJ whole genome shotgun (WGS) entry which is preliminary data.</text>
</comment>
<gene>
    <name evidence="2" type="ORF">ACFSDE_12905</name>
</gene>
<keyword evidence="2" id="KW-0808">Transferase</keyword>
<dbReference type="Gene3D" id="3.40.630.30">
    <property type="match status" value="1"/>
</dbReference>